<sequence length="61" mass="6568">MDGAAARRRCLLPLNLFCLLERLSRPQEGAVALGGADLRETGRVAVSPMPQSRLQWTSGSS</sequence>
<accession>A0A9P7U243</accession>
<evidence type="ECO:0000313" key="1">
    <source>
        <dbReference type="EMBL" id="KAG6123554.1"/>
    </source>
</evidence>
<keyword evidence="2" id="KW-1185">Reference proteome</keyword>
<dbReference type="EMBL" id="SRQM01000004">
    <property type="protein sequence ID" value="KAG6123554.1"/>
    <property type="molecule type" value="Genomic_DNA"/>
</dbReference>
<dbReference type="Proteomes" id="UP000732380">
    <property type="component" value="Unassembled WGS sequence"/>
</dbReference>
<protein>
    <submittedName>
        <fullName evidence="1">Uncharacterized protein</fullName>
    </submittedName>
</protein>
<reference evidence="1 2" key="1">
    <citation type="journal article" date="2020" name="bioRxiv">
        <title>Whole genome comparisons of ergot fungi reveals the divergence and evolution of species within the genus Claviceps are the result of varying mechanisms driving genome evolution and host range expansion.</title>
        <authorList>
            <person name="Wyka S.A."/>
            <person name="Mondo S.J."/>
            <person name="Liu M."/>
            <person name="Dettman J."/>
            <person name="Nalam V."/>
            <person name="Broders K.D."/>
        </authorList>
    </citation>
    <scope>NUCLEOTIDE SEQUENCE [LARGE SCALE GENOMIC DNA]</scope>
    <source>
        <strain evidence="1 2">LM576</strain>
    </source>
</reference>
<name>A0A9P7U243_9HYPO</name>
<proteinExistence type="predicted"/>
<comment type="caution">
    <text evidence="1">The sequence shown here is derived from an EMBL/GenBank/DDBJ whole genome shotgun (WGS) entry which is preliminary data.</text>
</comment>
<dbReference type="AlphaFoldDB" id="A0A9P7U243"/>
<evidence type="ECO:0000313" key="2">
    <source>
        <dbReference type="Proteomes" id="UP000732380"/>
    </source>
</evidence>
<gene>
    <name evidence="1" type="ORF">E4U13_005022</name>
</gene>
<organism evidence="1 2">
    <name type="scientific">Claviceps humidiphila</name>
    <dbReference type="NCBI Taxonomy" id="1294629"/>
    <lineage>
        <taxon>Eukaryota</taxon>
        <taxon>Fungi</taxon>
        <taxon>Dikarya</taxon>
        <taxon>Ascomycota</taxon>
        <taxon>Pezizomycotina</taxon>
        <taxon>Sordariomycetes</taxon>
        <taxon>Hypocreomycetidae</taxon>
        <taxon>Hypocreales</taxon>
        <taxon>Clavicipitaceae</taxon>
        <taxon>Claviceps</taxon>
    </lineage>
</organism>